<feature type="chain" id="PRO_5020755200" description="Periplasmic heavy metal sensor" evidence="2">
    <location>
        <begin position="26"/>
        <end position="154"/>
    </location>
</feature>
<comment type="caution">
    <text evidence="3">The sequence shown here is derived from an EMBL/GenBank/DDBJ whole genome shotgun (WGS) entry which is preliminary data.</text>
</comment>
<evidence type="ECO:0000256" key="1">
    <source>
        <dbReference type="SAM" id="MobiDB-lite"/>
    </source>
</evidence>
<dbReference type="PANTHER" id="PTHR38102:SF1">
    <property type="entry name" value="PERIPLASMIC CHAPERONE SPY"/>
    <property type="match status" value="1"/>
</dbReference>
<dbReference type="OrthoDB" id="122223at2"/>
<proteinExistence type="predicted"/>
<reference evidence="3 4" key="1">
    <citation type="journal article" date="2016" name="Int. J. Syst. Evol. Microbiol.">
        <title>Acidipila dinghuensis sp. nov., an acidobacterium isolated from forest soil.</title>
        <authorList>
            <person name="Jiang Y.W."/>
            <person name="Wang J."/>
            <person name="Chen M.H."/>
            <person name="Lv Y.Y."/>
            <person name="Qiu L.H."/>
        </authorList>
    </citation>
    <scope>NUCLEOTIDE SEQUENCE [LARGE SCALE GENOMIC DNA]</scope>
    <source>
        <strain evidence="3 4">DHOF10</strain>
    </source>
</reference>
<feature type="compositionally biased region" description="Basic and acidic residues" evidence="1">
    <location>
        <begin position="94"/>
        <end position="114"/>
    </location>
</feature>
<evidence type="ECO:0008006" key="5">
    <source>
        <dbReference type="Google" id="ProtNLM"/>
    </source>
</evidence>
<protein>
    <recommendedName>
        <fullName evidence="5">Periplasmic heavy metal sensor</fullName>
    </recommendedName>
</protein>
<feature type="region of interest" description="Disordered" evidence="1">
    <location>
        <begin position="83"/>
        <end position="154"/>
    </location>
</feature>
<evidence type="ECO:0000313" key="3">
    <source>
        <dbReference type="EMBL" id="RXS93823.1"/>
    </source>
</evidence>
<dbReference type="GO" id="GO:0030288">
    <property type="term" value="C:outer membrane-bounded periplasmic space"/>
    <property type="evidence" value="ECO:0007669"/>
    <property type="project" value="TreeGrafter"/>
</dbReference>
<dbReference type="PROSITE" id="PS51257">
    <property type="entry name" value="PROKAR_LIPOPROTEIN"/>
    <property type="match status" value="1"/>
</dbReference>
<dbReference type="RefSeq" id="WP_129209671.1">
    <property type="nucleotide sequence ID" value="NZ_BMGU01000002.1"/>
</dbReference>
<evidence type="ECO:0000256" key="2">
    <source>
        <dbReference type="SAM" id="SignalP"/>
    </source>
</evidence>
<feature type="signal peptide" evidence="2">
    <location>
        <begin position="1"/>
        <end position="25"/>
    </location>
</feature>
<keyword evidence="2" id="KW-0732">Signal</keyword>
<feature type="compositionally biased region" description="Basic and acidic residues" evidence="1">
    <location>
        <begin position="122"/>
        <end position="133"/>
    </location>
</feature>
<evidence type="ECO:0000313" key="4">
    <source>
        <dbReference type="Proteomes" id="UP000290253"/>
    </source>
</evidence>
<feature type="region of interest" description="Disordered" evidence="1">
    <location>
        <begin position="27"/>
        <end position="55"/>
    </location>
</feature>
<name>A0A4Q1S9T4_9BACT</name>
<dbReference type="Proteomes" id="UP000290253">
    <property type="component" value="Unassembled WGS sequence"/>
</dbReference>
<dbReference type="AlphaFoldDB" id="A0A4Q1S9T4"/>
<dbReference type="EMBL" id="SDMK01000004">
    <property type="protein sequence ID" value="RXS93823.1"/>
    <property type="molecule type" value="Genomic_DNA"/>
</dbReference>
<keyword evidence="4" id="KW-1185">Reference proteome</keyword>
<sequence length="154" mass="16666">MRHPLPKLVLAGLLALGCIGGAAYAQDMPPDGPAPGQDGGPPPGGMHRGMMNPDEQLKHMTKSLELTSDQQAQIKPILVAQQQQMEAVRGDQSLSREDRMAKMKSIRDDSKTKIEAALNDQQKQKYEAEEAARMQRMHNGGGPPPPPQGDAQPQ</sequence>
<gene>
    <name evidence="3" type="ORF">ESZ00_17440</name>
</gene>
<dbReference type="PANTHER" id="PTHR38102">
    <property type="entry name" value="PERIPLASMIC CHAPERONE SPY"/>
    <property type="match status" value="1"/>
</dbReference>
<accession>A0A4Q1S9T4</accession>
<dbReference type="GO" id="GO:0051082">
    <property type="term" value="F:unfolded protein binding"/>
    <property type="evidence" value="ECO:0007669"/>
    <property type="project" value="TreeGrafter"/>
</dbReference>
<organism evidence="3 4">
    <name type="scientific">Silvibacterium dinghuense</name>
    <dbReference type="NCBI Taxonomy" id="1560006"/>
    <lineage>
        <taxon>Bacteria</taxon>
        <taxon>Pseudomonadati</taxon>
        <taxon>Acidobacteriota</taxon>
        <taxon>Terriglobia</taxon>
        <taxon>Terriglobales</taxon>
        <taxon>Acidobacteriaceae</taxon>
        <taxon>Silvibacterium</taxon>
    </lineage>
</organism>
<dbReference type="InterPro" id="IPR052211">
    <property type="entry name" value="Cpx_auxiliary_protein"/>
</dbReference>
<dbReference type="Gene3D" id="1.20.120.1490">
    <property type="match status" value="1"/>
</dbReference>